<dbReference type="InterPro" id="IPR050483">
    <property type="entry name" value="CoA-transferase_III_domain"/>
</dbReference>
<reference evidence="2 3" key="1">
    <citation type="submission" date="2014-07" db="EMBL/GenBank/DDBJ databases">
        <title>Genome Sequence of Rhodococcus opacus Strain R7, a Biodegrader of Mono- and Polycyclic Aromatic Hydrocarbons.</title>
        <authorList>
            <person name="Di Gennaro P."/>
            <person name="Zampolli J."/>
            <person name="Presti I."/>
            <person name="Cappelletti M."/>
            <person name="D'Ursi P."/>
            <person name="Orro A."/>
            <person name="Mezzelani A."/>
            <person name="Milanesi L."/>
        </authorList>
    </citation>
    <scope>NUCLEOTIDE SEQUENCE [LARGE SCALE GENOMIC DNA]</scope>
    <source>
        <strain evidence="2 3">R7</strain>
    </source>
</reference>
<dbReference type="Gene3D" id="3.40.50.10540">
    <property type="entry name" value="Crotonobetainyl-coa:carnitine coa-transferase, domain 1"/>
    <property type="match status" value="1"/>
</dbReference>
<name>A0A076ERK7_RHOOP</name>
<dbReference type="Proteomes" id="UP000028488">
    <property type="component" value="Chromosome"/>
</dbReference>
<dbReference type="InterPro" id="IPR023606">
    <property type="entry name" value="CoA-Trfase_III_dom_1_sf"/>
</dbReference>
<dbReference type="AlphaFoldDB" id="A0A076ERK7"/>
<dbReference type="Gene3D" id="3.30.1540.10">
    <property type="entry name" value="formyl-coa transferase, domain 3"/>
    <property type="match status" value="1"/>
</dbReference>
<proteinExistence type="predicted"/>
<dbReference type="SUPFAM" id="SSF89796">
    <property type="entry name" value="CoA-transferase family III (CaiB/BaiF)"/>
    <property type="match status" value="1"/>
</dbReference>
<dbReference type="PANTHER" id="PTHR48207">
    <property type="entry name" value="SUCCINATE--HYDROXYMETHYLGLUTARATE COA-TRANSFERASE"/>
    <property type="match status" value="1"/>
</dbReference>
<gene>
    <name evidence="2" type="ORF">EP51_25535</name>
</gene>
<dbReference type="InterPro" id="IPR003673">
    <property type="entry name" value="CoA-Trfase_fam_III"/>
</dbReference>
<keyword evidence="1" id="KW-0808">Transferase</keyword>
<protein>
    <submittedName>
        <fullName evidence="2">Carnitine dehydratase</fullName>
    </submittedName>
</protein>
<dbReference type="InterPro" id="IPR044855">
    <property type="entry name" value="CoA-Trfase_III_dom3_sf"/>
</dbReference>
<dbReference type="Pfam" id="PF02515">
    <property type="entry name" value="CoA_transf_3"/>
    <property type="match status" value="1"/>
</dbReference>
<evidence type="ECO:0000313" key="3">
    <source>
        <dbReference type="Proteomes" id="UP000028488"/>
    </source>
</evidence>
<organism evidence="2 3">
    <name type="scientific">Rhodococcus opacus</name>
    <name type="common">Nocardia opaca</name>
    <dbReference type="NCBI Taxonomy" id="37919"/>
    <lineage>
        <taxon>Bacteria</taxon>
        <taxon>Bacillati</taxon>
        <taxon>Actinomycetota</taxon>
        <taxon>Actinomycetes</taxon>
        <taxon>Mycobacteriales</taxon>
        <taxon>Nocardiaceae</taxon>
        <taxon>Rhodococcus</taxon>
    </lineage>
</organism>
<dbReference type="eggNOG" id="COG1804">
    <property type="taxonomic scope" value="Bacteria"/>
</dbReference>
<sequence length="397" mass="42934">MSTERSDFAPHPVHRPLEGVVVVSLEQAIAAPFATRQLADLGARVIKIERPGVGDLARGYDRTVQGMASHFVWTNRGKESIELDVRSEEGNRILHQLVDRADVLVQNLAPGAAGRLGIGAERLRDTHPNLITCDISGYGRGGPYEARKAYDLLIQCEAGLVSITGTEDEPSKVGLSIADICAGMYAYSGILTALLDRGRTGRGANLEISMLEALGEWMGYADYYARYGGSAPKRTGASHATIAPYGPFTAADGEVVNLGLQNEREWDVFCRVVLQAPELIDDPRFVTNADRVAYRADLDGVIGDVAAGLTGADLVDRLEAAKIAYARQRTMDEFAEHPQLVARSRWAQFDSPVGPLEGLLPPVTVMGAEHEMRPVPGLGEHTDSILTWLGEYAAVRS</sequence>
<accession>A0A076ERK7</accession>
<dbReference type="RefSeq" id="WP_128640726.1">
    <property type="nucleotide sequence ID" value="NZ_CP008947.1"/>
</dbReference>
<dbReference type="EMBL" id="CP008947">
    <property type="protein sequence ID" value="AII07817.1"/>
    <property type="molecule type" value="Genomic_DNA"/>
</dbReference>
<evidence type="ECO:0000313" key="2">
    <source>
        <dbReference type="EMBL" id="AII07817.1"/>
    </source>
</evidence>
<evidence type="ECO:0000256" key="1">
    <source>
        <dbReference type="ARBA" id="ARBA00022679"/>
    </source>
</evidence>
<dbReference type="GO" id="GO:0008410">
    <property type="term" value="F:CoA-transferase activity"/>
    <property type="evidence" value="ECO:0007669"/>
    <property type="project" value="TreeGrafter"/>
</dbReference>
<dbReference type="PANTHER" id="PTHR48207:SF3">
    <property type="entry name" value="SUCCINATE--HYDROXYMETHYLGLUTARATE COA-TRANSFERASE"/>
    <property type="match status" value="1"/>
</dbReference>